<feature type="non-terminal residue" evidence="3">
    <location>
        <position position="128"/>
    </location>
</feature>
<name>A0AAN6M9P4_9PEZI</name>
<evidence type="ECO:0000256" key="2">
    <source>
        <dbReference type="SAM" id="Phobius"/>
    </source>
</evidence>
<comment type="caution">
    <text evidence="3">The sequence shown here is derived from an EMBL/GenBank/DDBJ whole genome shotgun (WGS) entry which is preliminary data.</text>
</comment>
<protein>
    <submittedName>
        <fullName evidence="3">Uncharacterized protein</fullName>
    </submittedName>
</protein>
<proteinExistence type="predicted"/>
<keyword evidence="2" id="KW-1133">Transmembrane helix</keyword>
<feature type="region of interest" description="Disordered" evidence="1">
    <location>
        <begin position="1"/>
        <end position="67"/>
    </location>
</feature>
<feature type="transmembrane region" description="Helical" evidence="2">
    <location>
        <begin position="89"/>
        <end position="122"/>
    </location>
</feature>
<keyword evidence="2" id="KW-0812">Transmembrane</keyword>
<organism evidence="3 4">
    <name type="scientific">Staphylotrichum tortipilum</name>
    <dbReference type="NCBI Taxonomy" id="2831512"/>
    <lineage>
        <taxon>Eukaryota</taxon>
        <taxon>Fungi</taxon>
        <taxon>Dikarya</taxon>
        <taxon>Ascomycota</taxon>
        <taxon>Pezizomycotina</taxon>
        <taxon>Sordariomycetes</taxon>
        <taxon>Sordariomycetidae</taxon>
        <taxon>Sordariales</taxon>
        <taxon>Chaetomiaceae</taxon>
        <taxon>Staphylotrichum</taxon>
    </lineage>
</organism>
<evidence type="ECO:0000313" key="3">
    <source>
        <dbReference type="EMBL" id="KAK3896502.1"/>
    </source>
</evidence>
<dbReference type="EMBL" id="MU856585">
    <property type="protein sequence ID" value="KAK3896502.1"/>
    <property type="molecule type" value="Genomic_DNA"/>
</dbReference>
<evidence type="ECO:0000313" key="4">
    <source>
        <dbReference type="Proteomes" id="UP001303889"/>
    </source>
</evidence>
<feature type="compositionally biased region" description="Polar residues" evidence="1">
    <location>
        <begin position="13"/>
        <end position="27"/>
    </location>
</feature>
<reference evidence="3" key="1">
    <citation type="journal article" date="2023" name="Mol. Phylogenet. Evol.">
        <title>Genome-scale phylogeny and comparative genomics of the fungal order Sordariales.</title>
        <authorList>
            <person name="Hensen N."/>
            <person name="Bonometti L."/>
            <person name="Westerberg I."/>
            <person name="Brannstrom I.O."/>
            <person name="Guillou S."/>
            <person name="Cros-Aarteil S."/>
            <person name="Calhoun S."/>
            <person name="Haridas S."/>
            <person name="Kuo A."/>
            <person name="Mondo S."/>
            <person name="Pangilinan J."/>
            <person name="Riley R."/>
            <person name="LaButti K."/>
            <person name="Andreopoulos B."/>
            <person name="Lipzen A."/>
            <person name="Chen C."/>
            <person name="Yan M."/>
            <person name="Daum C."/>
            <person name="Ng V."/>
            <person name="Clum A."/>
            <person name="Steindorff A."/>
            <person name="Ohm R.A."/>
            <person name="Martin F."/>
            <person name="Silar P."/>
            <person name="Natvig D.O."/>
            <person name="Lalanne C."/>
            <person name="Gautier V."/>
            <person name="Ament-Velasquez S.L."/>
            <person name="Kruys A."/>
            <person name="Hutchinson M.I."/>
            <person name="Powell A.J."/>
            <person name="Barry K."/>
            <person name="Miller A.N."/>
            <person name="Grigoriev I.V."/>
            <person name="Debuchy R."/>
            <person name="Gladieux P."/>
            <person name="Hiltunen Thoren M."/>
            <person name="Johannesson H."/>
        </authorList>
    </citation>
    <scope>NUCLEOTIDE SEQUENCE</scope>
    <source>
        <strain evidence="3">CBS 103.79</strain>
    </source>
</reference>
<keyword evidence="4" id="KW-1185">Reference proteome</keyword>
<evidence type="ECO:0000256" key="1">
    <source>
        <dbReference type="SAM" id="MobiDB-lite"/>
    </source>
</evidence>
<dbReference type="AlphaFoldDB" id="A0AAN6M9P4"/>
<accession>A0AAN6M9P4</accession>
<sequence length="128" mass="13750">MAPPSRPSDGQKPKNNGDQPTSQQTLTHKPDDKTRLASVLQGTPASSDSKPAADLVPRTVLKPKPNSDDDMADFVRDVVNDFGPDRYAFFIYLGMVGVVLAAAIGFFLLSWAAIVTIIVLFTGFVVVS</sequence>
<keyword evidence="2" id="KW-0472">Membrane</keyword>
<feature type="compositionally biased region" description="Polar residues" evidence="1">
    <location>
        <begin position="40"/>
        <end position="49"/>
    </location>
</feature>
<gene>
    <name evidence="3" type="ORF">C8A05DRAFT_20529</name>
</gene>
<dbReference type="Proteomes" id="UP001303889">
    <property type="component" value="Unassembled WGS sequence"/>
</dbReference>
<reference evidence="3" key="2">
    <citation type="submission" date="2023-05" db="EMBL/GenBank/DDBJ databases">
        <authorList>
            <consortium name="Lawrence Berkeley National Laboratory"/>
            <person name="Steindorff A."/>
            <person name="Hensen N."/>
            <person name="Bonometti L."/>
            <person name="Westerberg I."/>
            <person name="Brannstrom I.O."/>
            <person name="Guillou S."/>
            <person name="Cros-Aarteil S."/>
            <person name="Calhoun S."/>
            <person name="Haridas S."/>
            <person name="Kuo A."/>
            <person name="Mondo S."/>
            <person name="Pangilinan J."/>
            <person name="Riley R."/>
            <person name="Labutti K."/>
            <person name="Andreopoulos B."/>
            <person name="Lipzen A."/>
            <person name="Chen C."/>
            <person name="Yanf M."/>
            <person name="Daum C."/>
            <person name="Ng V."/>
            <person name="Clum A."/>
            <person name="Ohm R."/>
            <person name="Martin F."/>
            <person name="Silar P."/>
            <person name="Natvig D."/>
            <person name="Lalanne C."/>
            <person name="Gautier V."/>
            <person name="Ament-Velasquez S.L."/>
            <person name="Kruys A."/>
            <person name="Hutchinson M.I."/>
            <person name="Powell A.J."/>
            <person name="Barry K."/>
            <person name="Miller A.N."/>
            <person name="Grigoriev I.V."/>
            <person name="Debuchy R."/>
            <person name="Gladieux P."/>
            <person name="Thoren M.H."/>
            <person name="Johannesson H."/>
        </authorList>
    </citation>
    <scope>NUCLEOTIDE SEQUENCE</scope>
    <source>
        <strain evidence="3">CBS 103.79</strain>
    </source>
</reference>